<dbReference type="InterPro" id="IPR000200">
    <property type="entry name" value="Peptidase_C10"/>
</dbReference>
<evidence type="ECO:0000256" key="4">
    <source>
        <dbReference type="ARBA" id="ARBA00022801"/>
    </source>
</evidence>
<keyword evidence="4" id="KW-0378">Hydrolase</keyword>
<keyword evidence="2" id="KW-0645">Protease</keyword>
<evidence type="ECO:0000256" key="1">
    <source>
        <dbReference type="ARBA" id="ARBA00009693"/>
    </source>
</evidence>
<dbReference type="EMBL" id="CAXHBF010000225">
    <property type="protein sequence ID" value="CAK9855580.1"/>
    <property type="molecule type" value="Genomic_DNA"/>
</dbReference>
<evidence type="ECO:0000313" key="8">
    <source>
        <dbReference type="Proteomes" id="UP001497522"/>
    </source>
</evidence>
<evidence type="ECO:0000256" key="5">
    <source>
        <dbReference type="ARBA" id="ARBA00022807"/>
    </source>
</evidence>
<gene>
    <name evidence="7" type="ORF">CSSPJE1EN2_LOCUS25512</name>
</gene>
<evidence type="ECO:0000256" key="2">
    <source>
        <dbReference type="ARBA" id="ARBA00022670"/>
    </source>
</evidence>
<keyword evidence="5" id="KW-0788">Thiol protease</keyword>
<evidence type="ECO:0000256" key="3">
    <source>
        <dbReference type="ARBA" id="ARBA00022729"/>
    </source>
</evidence>
<keyword evidence="8" id="KW-1185">Reference proteome</keyword>
<evidence type="ECO:0000259" key="6">
    <source>
        <dbReference type="Pfam" id="PF13734"/>
    </source>
</evidence>
<feature type="domain" description="Spi protease inhibitor" evidence="6">
    <location>
        <begin position="2"/>
        <end position="41"/>
    </location>
</feature>
<dbReference type="Pfam" id="PF13734">
    <property type="entry name" value="Inhibitor_I69"/>
    <property type="match status" value="1"/>
</dbReference>
<organism evidence="7 8">
    <name type="scientific">Sphagnum jensenii</name>
    <dbReference type="NCBI Taxonomy" id="128206"/>
    <lineage>
        <taxon>Eukaryota</taxon>
        <taxon>Viridiplantae</taxon>
        <taxon>Streptophyta</taxon>
        <taxon>Embryophyta</taxon>
        <taxon>Bryophyta</taxon>
        <taxon>Sphagnophytina</taxon>
        <taxon>Sphagnopsida</taxon>
        <taxon>Sphagnales</taxon>
        <taxon>Sphagnaceae</taxon>
        <taxon>Sphagnum</taxon>
    </lineage>
</organism>
<comment type="similarity">
    <text evidence="1">Belongs to the peptidase C10 family.</text>
</comment>
<protein>
    <recommendedName>
        <fullName evidence="6">Spi protease inhibitor domain-containing protein</fullName>
    </recommendedName>
</protein>
<reference evidence="7" key="1">
    <citation type="submission" date="2024-03" db="EMBL/GenBank/DDBJ databases">
        <authorList>
            <consortium name="ELIXIR-Norway"/>
            <consortium name="Elixir Norway"/>
        </authorList>
    </citation>
    <scope>NUCLEOTIDE SEQUENCE</scope>
</reference>
<name>A0ABP0ZYA6_9BRYO</name>
<dbReference type="Proteomes" id="UP001497522">
    <property type="component" value="Unassembled WGS sequence"/>
</dbReference>
<dbReference type="InterPro" id="IPR038765">
    <property type="entry name" value="Papain-like_cys_pep_sf"/>
</dbReference>
<keyword evidence="3" id="KW-0732">Signal</keyword>
<dbReference type="InterPro" id="IPR044934">
    <property type="entry name" value="Streptopain_sf"/>
</dbReference>
<accession>A0ABP0ZYA6</accession>
<evidence type="ECO:0000313" key="7">
    <source>
        <dbReference type="EMBL" id="CAK9855580.1"/>
    </source>
</evidence>
<comment type="caution">
    <text evidence="7">The sequence shown here is derived from an EMBL/GenBank/DDBJ whole genome shotgun (WGS) entry which is preliminary data.</text>
</comment>
<dbReference type="Gene3D" id="3.90.70.50">
    <property type="entry name" value="Peptidase C10, streptopain"/>
    <property type="match status" value="1"/>
</dbReference>
<proteinExistence type="inferred from homology"/>
<dbReference type="SUPFAM" id="SSF54001">
    <property type="entry name" value="Cysteine proteinases"/>
    <property type="match status" value="1"/>
</dbReference>
<dbReference type="PRINTS" id="PR00797">
    <property type="entry name" value="STREPTOPAIN"/>
</dbReference>
<dbReference type="Gene3D" id="3.30.910.30">
    <property type="entry name" value="Peptidase C10 family"/>
    <property type="match status" value="1"/>
</dbReference>
<sequence>MKGFVIISGDDNAIPVIAYSSESNFATTGFRYIGISDWMKTTATRVHYIVTNNVQADAVTQNLWRSYAQGVNPQSTRAGGAVGPLCQTQWNQQPYYNALCPPAALPSTSNSKAVTGCVATAMAQIMKYWNYPAQGTGSHSYDDNGQYPYSVNYGTLSADFTRHLNWSAMPNTVSTNNSPVDSLMYELGVAVDMDYDSTGSGSYVLTTETSGHALKQFIPATSSIIPTPCKVYICRHTLTLRGSLSWRMRSMPADLYNTKAMTLHRAGIHGSWTAMSLMPEVTCCI</sequence>
<dbReference type="InterPro" id="IPR025896">
    <property type="entry name" value="Spi_Prtas-inh"/>
</dbReference>
<dbReference type="Pfam" id="PF01640">
    <property type="entry name" value="Peptidase_C10"/>
    <property type="match status" value="1"/>
</dbReference>